<dbReference type="Pfam" id="PF19578">
    <property type="entry name" value="DUF6090"/>
    <property type="match status" value="1"/>
</dbReference>
<reference evidence="3" key="1">
    <citation type="journal article" date="2019" name="Int. J. Syst. Evol. Microbiol.">
        <title>The Global Catalogue of Microorganisms (GCM) 10K type strain sequencing project: providing services to taxonomists for standard genome sequencing and annotation.</title>
        <authorList>
            <consortium name="The Broad Institute Genomics Platform"/>
            <consortium name="The Broad Institute Genome Sequencing Center for Infectious Disease"/>
            <person name="Wu L."/>
            <person name="Ma J."/>
        </authorList>
    </citation>
    <scope>NUCLEOTIDE SEQUENCE [LARGE SCALE GENOMIC DNA]</scope>
    <source>
        <strain evidence="3">KCTC 32141</strain>
    </source>
</reference>
<accession>A0ABW5WMC8</accession>
<evidence type="ECO:0000313" key="2">
    <source>
        <dbReference type="EMBL" id="MFD2823010.1"/>
    </source>
</evidence>
<feature type="transmembrane region" description="Helical" evidence="1">
    <location>
        <begin position="12"/>
        <end position="30"/>
    </location>
</feature>
<dbReference type="EMBL" id="JBHUOV010000001">
    <property type="protein sequence ID" value="MFD2823010.1"/>
    <property type="molecule type" value="Genomic_DNA"/>
</dbReference>
<keyword evidence="1" id="KW-1133">Transmembrane helix</keyword>
<dbReference type="Proteomes" id="UP001597533">
    <property type="component" value="Unassembled WGS sequence"/>
</dbReference>
<name>A0ABW5WMC8_9FLAO</name>
<gene>
    <name evidence="2" type="ORF">ACFS5M_04975</name>
</gene>
<protein>
    <submittedName>
        <fullName evidence="2">DUF6090 family protein</fullName>
    </submittedName>
</protein>
<evidence type="ECO:0000313" key="3">
    <source>
        <dbReference type="Proteomes" id="UP001597533"/>
    </source>
</evidence>
<dbReference type="InterPro" id="IPR045749">
    <property type="entry name" value="DUF6090"/>
</dbReference>
<sequence length="236" mass="27348">MNKNQTGKYFKYAIGEIILVVIGILIALQINNWNTKKQEHIELKGYLNNISKNIKTDLSNLDTLLLFRNSVKLSAIEFLKIADSPSVSSEDIKNYFKNHSNYLAIFDTYFRADLSGFEALKNSGYIGKLHNSNIETLLFKYYETIDVIAAEESSVNNFVEEMENEMFKDNVVRALLKMLRRGFNEPNDIDKTHKIFQHHAFAGANFRMSNLKTLFEKYNQLQKTGSKLIHQIELYK</sequence>
<keyword evidence="3" id="KW-1185">Reference proteome</keyword>
<keyword evidence="1" id="KW-0472">Membrane</keyword>
<comment type="caution">
    <text evidence="2">The sequence shown here is derived from an EMBL/GenBank/DDBJ whole genome shotgun (WGS) entry which is preliminary data.</text>
</comment>
<evidence type="ECO:0000256" key="1">
    <source>
        <dbReference type="SAM" id="Phobius"/>
    </source>
</evidence>
<organism evidence="2 3">
    <name type="scientific">Lacinutrix iliipiscaria</name>
    <dbReference type="NCBI Taxonomy" id="1230532"/>
    <lineage>
        <taxon>Bacteria</taxon>
        <taxon>Pseudomonadati</taxon>
        <taxon>Bacteroidota</taxon>
        <taxon>Flavobacteriia</taxon>
        <taxon>Flavobacteriales</taxon>
        <taxon>Flavobacteriaceae</taxon>
        <taxon>Lacinutrix</taxon>
    </lineage>
</organism>
<proteinExistence type="predicted"/>
<keyword evidence="1" id="KW-0812">Transmembrane</keyword>